<evidence type="ECO:0000256" key="3">
    <source>
        <dbReference type="ARBA" id="ARBA00022833"/>
    </source>
</evidence>
<evidence type="ECO:0000313" key="6">
    <source>
        <dbReference type="Proteomes" id="UP000827889"/>
    </source>
</evidence>
<dbReference type="InterPro" id="IPR011016">
    <property type="entry name" value="Znf_RING-CH"/>
</dbReference>
<evidence type="ECO:0000256" key="2">
    <source>
        <dbReference type="ARBA" id="ARBA00022771"/>
    </source>
</evidence>
<dbReference type="GO" id="GO:0016567">
    <property type="term" value="P:protein ubiquitination"/>
    <property type="evidence" value="ECO:0007669"/>
    <property type="project" value="TreeGrafter"/>
</dbReference>
<evidence type="ECO:0000259" key="5">
    <source>
        <dbReference type="PROSITE" id="PS50089"/>
    </source>
</evidence>
<dbReference type="Proteomes" id="UP000827889">
    <property type="component" value="Chromosome 9"/>
</dbReference>
<dbReference type="InterPro" id="IPR001841">
    <property type="entry name" value="Znf_RING"/>
</dbReference>
<organism evidence="6 7">
    <name type="scientific">Rhodamnia argentea</name>
    <dbReference type="NCBI Taxonomy" id="178133"/>
    <lineage>
        <taxon>Eukaryota</taxon>
        <taxon>Viridiplantae</taxon>
        <taxon>Streptophyta</taxon>
        <taxon>Embryophyta</taxon>
        <taxon>Tracheophyta</taxon>
        <taxon>Spermatophyta</taxon>
        <taxon>Magnoliopsida</taxon>
        <taxon>eudicotyledons</taxon>
        <taxon>Gunneridae</taxon>
        <taxon>Pentapetalae</taxon>
        <taxon>rosids</taxon>
        <taxon>malvids</taxon>
        <taxon>Myrtales</taxon>
        <taxon>Myrtaceae</taxon>
        <taxon>Myrtoideae</taxon>
        <taxon>Myrteae</taxon>
        <taxon>Australasian group</taxon>
        <taxon>Rhodamnia</taxon>
    </lineage>
</organism>
<dbReference type="PANTHER" id="PTHR45969:SF81">
    <property type="entry name" value="OS08G0157400 PROTEIN"/>
    <property type="match status" value="1"/>
</dbReference>
<dbReference type="AlphaFoldDB" id="A0A8B8N808"/>
<sequence>MGFPCGSISVPNSVSFLIVISLLRYAKLVASVILKGPNSEVVSADQEFDVYRTGFHEFPPFWPSPSLVPAKASVLVGARKRLPVVEFGDFVRLNLREDEGAALCSICLQEIERRHEIREPTKCRHAFHRECLDGWVDEGHVTCPLCKTALFEGEEERSIVGDLRTTEANTNFFRDY</sequence>
<protein>
    <submittedName>
        <fullName evidence="7">Brassinosteroid-responsive RING protein 1-like</fullName>
    </submittedName>
</protein>
<accession>A0A8B8N808</accession>
<gene>
    <name evidence="7" type="primary">LOC115732051</name>
</gene>
<keyword evidence="1" id="KW-0479">Metal-binding</keyword>
<dbReference type="GO" id="GO:0008270">
    <property type="term" value="F:zinc ion binding"/>
    <property type="evidence" value="ECO:0007669"/>
    <property type="project" value="UniProtKB-KW"/>
</dbReference>
<dbReference type="RefSeq" id="XP_030518568.1">
    <property type="nucleotide sequence ID" value="XM_030662708.2"/>
</dbReference>
<dbReference type="KEGG" id="rarg:115732051"/>
<evidence type="ECO:0000256" key="1">
    <source>
        <dbReference type="ARBA" id="ARBA00022723"/>
    </source>
</evidence>
<dbReference type="PROSITE" id="PS50089">
    <property type="entry name" value="ZF_RING_2"/>
    <property type="match status" value="1"/>
</dbReference>
<name>A0A8B8N808_9MYRT</name>
<dbReference type="GeneID" id="115732051"/>
<dbReference type="PANTHER" id="PTHR45969">
    <property type="entry name" value="RING ZINC FINGER PROTEIN-RELATED"/>
    <property type="match status" value="1"/>
</dbReference>
<dbReference type="OrthoDB" id="8062037at2759"/>
<keyword evidence="2 4" id="KW-0863">Zinc-finger</keyword>
<dbReference type="Gene3D" id="3.30.40.10">
    <property type="entry name" value="Zinc/RING finger domain, C3HC4 (zinc finger)"/>
    <property type="match status" value="1"/>
</dbReference>
<dbReference type="Pfam" id="PF13639">
    <property type="entry name" value="zf-RING_2"/>
    <property type="match status" value="1"/>
</dbReference>
<feature type="domain" description="RING-type" evidence="5">
    <location>
        <begin position="104"/>
        <end position="147"/>
    </location>
</feature>
<reference evidence="7" key="1">
    <citation type="submission" date="2025-08" db="UniProtKB">
        <authorList>
            <consortium name="RefSeq"/>
        </authorList>
    </citation>
    <scope>IDENTIFICATION</scope>
    <source>
        <tissue evidence="7">Leaf</tissue>
    </source>
</reference>
<dbReference type="SMART" id="SM00184">
    <property type="entry name" value="RING"/>
    <property type="match status" value="1"/>
</dbReference>
<dbReference type="SMART" id="SM00744">
    <property type="entry name" value="RINGv"/>
    <property type="match status" value="1"/>
</dbReference>
<keyword evidence="6" id="KW-1185">Reference proteome</keyword>
<dbReference type="GO" id="GO:0061630">
    <property type="term" value="F:ubiquitin protein ligase activity"/>
    <property type="evidence" value="ECO:0007669"/>
    <property type="project" value="TreeGrafter"/>
</dbReference>
<dbReference type="SUPFAM" id="SSF57850">
    <property type="entry name" value="RING/U-box"/>
    <property type="match status" value="1"/>
</dbReference>
<dbReference type="InterPro" id="IPR013083">
    <property type="entry name" value="Znf_RING/FYVE/PHD"/>
</dbReference>
<proteinExistence type="predicted"/>
<evidence type="ECO:0000313" key="7">
    <source>
        <dbReference type="RefSeq" id="XP_030518568.1"/>
    </source>
</evidence>
<keyword evidence="3" id="KW-0862">Zinc</keyword>
<evidence type="ECO:0000256" key="4">
    <source>
        <dbReference type="PROSITE-ProRule" id="PRU00175"/>
    </source>
</evidence>